<name>A0A9P1NNT7_9PROT</name>
<dbReference type="Proteomes" id="UP000007319">
    <property type="component" value="Plasmid AZOBR_p1"/>
</dbReference>
<protein>
    <submittedName>
        <fullName evidence="1">Uncharacterized protein</fullName>
    </submittedName>
</protein>
<dbReference type="EMBL" id="HE577328">
    <property type="protein sequence ID" value="CCC99659.1"/>
    <property type="molecule type" value="Genomic_DNA"/>
</dbReference>
<sequence>MLGVLALLTVLLTERGTLMRSTHAAAAPQPGD</sequence>
<dbReference type="AlphaFoldDB" id="A0A9P1NNT7"/>
<gene>
    <name evidence="1" type="ORF">AZOBR_p110135</name>
</gene>
<geneLocation type="plasmid" evidence="1 2">
    <name>AZOBR_p1</name>
</geneLocation>
<accession>A0A9P1NNT7</accession>
<evidence type="ECO:0000313" key="2">
    <source>
        <dbReference type="Proteomes" id="UP000007319"/>
    </source>
</evidence>
<evidence type="ECO:0000313" key="1">
    <source>
        <dbReference type="EMBL" id="CCC99659.1"/>
    </source>
</evidence>
<dbReference type="KEGG" id="abs:AZOBR_p110135"/>
<reference evidence="1 2" key="1">
    <citation type="journal article" date="2011" name="PLoS Genet.">
        <title>Azospirillum genomes reveal transition of bacteria from aquatic to terrestrial environments.</title>
        <authorList>
            <person name="Wisniewski-Dye F."/>
            <person name="Borziak K."/>
            <person name="Khalsa-Moyers G."/>
            <person name="Alexandre G."/>
            <person name="Sukharnikov L.O."/>
            <person name="Wuichet K."/>
            <person name="Hurst G.B."/>
            <person name="McDonald W.H."/>
            <person name="Robertson J.S."/>
            <person name="Barbe V."/>
            <person name="Calteau A."/>
            <person name="Rouy Z."/>
            <person name="Mangenot S."/>
            <person name="Prigent-Combaret C."/>
            <person name="Normand P."/>
            <person name="Boyer M."/>
            <person name="Siguier P."/>
            <person name="Dessaux Y."/>
            <person name="Elmerich C."/>
            <person name="Condemine G."/>
            <person name="Krishnen G."/>
            <person name="Kennedy I."/>
            <person name="Paterson A.H."/>
            <person name="Gonzalez V."/>
            <person name="Mavingui P."/>
            <person name="Zhulin I.B."/>
        </authorList>
    </citation>
    <scope>NUCLEOTIDE SEQUENCE [LARGE SCALE GENOMIC DNA]</scope>
    <source>
        <strain evidence="1 2">Sp245</strain>
    </source>
</reference>
<keyword evidence="1" id="KW-0614">Plasmid</keyword>
<organism evidence="1 2">
    <name type="scientific">Azospirillum baldaniorum</name>
    <dbReference type="NCBI Taxonomy" id="1064539"/>
    <lineage>
        <taxon>Bacteria</taxon>
        <taxon>Pseudomonadati</taxon>
        <taxon>Pseudomonadota</taxon>
        <taxon>Alphaproteobacteria</taxon>
        <taxon>Rhodospirillales</taxon>
        <taxon>Azospirillaceae</taxon>
        <taxon>Azospirillum</taxon>
    </lineage>
</organism>
<proteinExistence type="predicted"/>
<keyword evidence="2" id="KW-1185">Reference proteome</keyword>